<accession>A0A9D4C3H8</accession>
<proteinExistence type="predicted"/>
<dbReference type="AlphaFoldDB" id="A0A9D4C3H8"/>
<dbReference type="InterPro" id="IPR000315">
    <property type="entry name" value="Znf_B-box"/>
</dbReference>
<keyword evidence="1" id="KW-0863">Zinc-finger</keyword>
<dbReference type="PROSITE" id="PS50119">
    <property type="entry name" value="ZF_BBOX"/>
    <property type="match status" value="2"/>
</dbReference>
<comment type="caution">
    <text evidence="3">The sequence shown here is derived from an EMBL/GenBank/DDBJ whole genome shotgun (WGS) entry which is preliminary data.</text>
</comment>
<keyword evidence="1" id="KW-0479">Metal-binding</keyword>
<dbReference type="Proteomes" id="UP000828390">
    <property type="component" value="Unassembled WGS sequence"/>
</dbReference>
<feature type="domain" description="B box-type" evidence="2">
    <location>
        <begin position="24"/>
        <end position="59"/>
    </location>
</feature>
<dbReference type="SUPFAM" id="SSF57845">
    <property type="entry name" value="B-box zinc-binding domain"/>
    <property type="match status" value="1"/>
</dbReference>
<evidence type="ECO:0000313" key="3">
    <source>
        <dbReference type="EMBL" id="KAH3716711.1"/>
    </source>
</evidence>
<name>A0A9D4C3H8_DREPO</name>
<dbReference type="GO" id="GO:0008270">
    <property type="term" value="F:zinc ion binding"/>
    <property type="evidence" value="ECO:0007669"/>
    <property type="project" value="UniProtKB-KW"/>
</dbReference>
<evidence type="ECO:0000259" key="2">
    <source>
        <dbReference type="PROSITE" id="PS50119"/>
    </source>
</evidence>
<dbReference type="Gene3D" id="3.30.160.60">
    <property type="entry name" value="Classic Zinc Finger"/>
    <property type="match status" value="1"/>
</dbReference>
<organism evidence="3 4">
    <name type="scientific">Dreissena polymorpha</name>
    <name type="common">Zebra mussel</name>
    <name type="synonym">Mytilus polymorpha</name>
    <dbReference type="NCBI Taxonomy" id="45954"/>
    <lineage>
        <taxon>Eukaryota</taxon>
        <taxon>Metazoa</taxon>
        <taxon>Spiralia</taxon>
        <taxon>Lophotrochozoa</taxon>
        <taxon>Mollusca</taxon>
        <taxon>Bivalvia</taxon>
        <taxon>Autobranchia</taxon>
        <taxon>Heteroconchia</taxon>
        <taxon>Euheterodonta</taxon>
        <taxon>Imparidentia</taxon>
        <taxon>Neoheterodontei</taxon>
        <taxon>Myida</taxon>
        <taxon>Dreissenoidea</taxon>
        <taxon>Dreissenidae</taxon>
        <taxon>Dreissena</taxon>
    </lineage>
</organism>
<keyword evidence="4" id="KW-1185">Reference proteome</keyword>
<evidence type="ECO:0000256" key="1">
    <source>
        <dbReference type="PROSITE-ProRule" id="PRU00024"/>
    </source>
</evidence>
<keyword evidence="1" id="KW-0862">Zinc</keyword>
<reference evidence="3" key="2">
    <citation type="submission" date="2020-11" db="EMBL/GenBank/DDBJ databases">
        <authorList>
            <person name="McCartney M.A."/>
            <person name="Auch B."/>
            <person name="Kono T."/>
            <person name="Mallez S."/>
            <person name="Becker A."/>
            <person name="Gohl D.M."/>
            <person name="Silverstein K.A.T."/>
            <person name="Koren S."/>
            <person name="Bechman K.B."/>
            <person name="Herman A."/>
            <person name="Abrahante J.E."/>
            <person name="Garbe J."/>
        </authorList>
    </citation>
    <scope>NUCLEOTIDE SEQUENCE</scope>
    <source>
        <strain evidence="3">Duluth1</strain>
        <tissue evidence="3">Whole animal</tissue>
    </source>
</reference>
<dbReference type="Pfam" id="PF00643">
    <property type="entry name" value="zf-B_box"/>
    <property type="match status" value="1"/>
</dbReference>
<gene>
    <name evidence="3" type="ORF">DPMN_059439</name>
</gene>
<sequence length="112" mass="12931">MATFSQSTMKTCSDSIIDFCCSPCLEHKIDQWAELYCDTCQKFYCAECVTLHGQLFGKHVTYGRGDTSKWPASKEVQDFLLKCDLHEDKHLKMYCNDHSQLCCTNCAFLNHR</sequence>
<dbReference type="EMBL" id="JAIWYP010000013">
    <property type="protein sequence ID" value="KAH3716711.1"/>
    <property type="molecule type" value="Genomic_DNA"/>
</dbReference>
<evidence type="ECO:0000313" key="4">
    <source>
        <dbReference type="Proteomes" id="UP000828390"/>
    </source>
</evidence>
<protein>
    <recommendedName>
        <fullName evidence="2">B box-type domain-containing protein</fullName>
    </recommendedName>
</protein>
<feature type="domain" description="B box-type" evidence="2">
    <location>
        <begin position="78"/>
        <end position="112"/>
    </location>
</feature>
<reference evidence="3" key="1">
    <citation type="journal article" date="2019" name="bioRxiv">
        <title>The Genome of the Zebra Mussel, Dreissena polymorpha: A Resource for Invasive Species Research.</title>
        <authorList>
            <person name="McCartney M.A."/>
            <person name="Auch B."/>
            <person name="Kono T."/>
            <person name="Mallez S."/>
            <person name="Zhang Y."/>
            <person name="Obille A."/>
            <person name="Becker A."/>
            <person name="Abrahante J.E."/>
            <person name="Garbe J."/>
            <person name="Badalamenti J.P."/>
            <person name="Herman A."/>
            <person name="Mangelson H."/>
            <person name="Liachko I."/>
            <person name="Sullivan S."/>
            <person name="Sone E.D."/>
            <person name="Koren S."/>
            <person name="Silverstein K.A.T."/>
            <person name="Beckman K.B."/>
            <person name="Gohl D.M."/>
        </authorList>
    </citation>
    <scope>NUCLEOTIDE SEQUENCE</scope>
    <source>
        <strain evidence="3">Duluth1</strain>
        <tissue evidence="3">Whole animal</tissue>
    </source>
</reference>